<organism evidence="1 2">
    <name type="scientific">Penicillium thymicola</name>
    <dbReference type="NCBI Taxonomy" id="293382"/>
    <lineage>
        <taxon>Eukaryota</taxon>
        <taxon>Fungi</taxon>
        <taxon>Dikarya</taxon>
        <taxon>Ascomycota</taxon>
        <taxon>Pezizomycotina</taxon>
        <taxon>Eurotiomycetes</taxon>
        <taxon>Eurotiomycetidae</taxon>
        <taxon>Eurotiales</taxon>
        <taxon>Aspergillaceae</taxon>
        <taxon>Penicillium</taxon>
    </lineage>
</organism>
<sequence length="54" mass="6422">NALVNTYQMLTLFKSLMIPIYRNSEVFPLTTRELRPSVTCEVCRCKRDLTSRRR</sequence>
<dbReference type="EMBL" id="LACB01000804">
    <property type="protein sequence ID" value="KAJ9481372.1"/>
    <property type="molecule type" value="Genomic_DNA"/>
</dbReference>
<dbReference type="Proteomes" id="UP001227192">
    <property type="component" value="Unassembled WGS sequence"/>
</dbReference>
<name>A0AAI9T627_PENTH</name>
<keyword evidence="2" id="KW-1185">Reference proteome</keyword>
<dbReference type="AlphaFoldDB" id="A0AAI9T627"/>
<protein>
    <submittedName>
        <fullName evidence="1">Uncharacterized protein</fullName>
    </submittedName>
</protein>
<accession>A0AAI9T627</accession>
<gene>
    <name evidence="1" type="ORF">VN97_g12110</name>
</gene>
<feature type="non-terminal residue" evidence="1">
    <location>
        <position position="1"/>
    </location>
</feature>
<evidence type="ECO:0000313" key="2">
    <source>
        <dbReference type="Proteomes" id="UP001227192"/>
    </source>
</evidence>
<proteinExistence type="predicted"/>
<reference evidence="1" key="1">
    <citation type="submission" date="2015-06" db="EMBL/GenBank/DDBJ databases">
        <authorList>
            <person name="Nguyen H."/>
        </authorList>
    </citation>
    <scope>NUCLEOTIDE SEQUENCE</scope>
    <source>
        <strain evidence="1">DAOM 180753</strain>
    </source>
</reference>
<reference evidence="1" key="2">
    <citation type="journal article" date="2016" name="Fungal Biol.">
        <title>Ochratoxin A production by Penicillium thymicola.</title>
        <authorList>
            <person name="Nguyen H.D.T."/>
            <person name="McMullin D.R."/>
            <person name="Ponomareva E."/>
            <person name="Riley R."/>
            <person name="Pomraning K.R."/>
            <person name="Baker S.E."/>
            <person name="Seifert K.A."/>
        </authorList>
    </citation>
    <scope>NUCLEOTIDE SEQUENCE</scope>
    <source>
        <strain evidence="1">DAOM 180753</strain>
    </source>
</reference>
<comment type="caution">
    <text evidence="1">The sequence shown here is derived from an EMBL/GenBank/DDBJ whole genome shotgun (WGS) entry which is preliminary data.</text>
</comment>
<evidence type="ECO:0000313" key="1">
    <source>
        <dbReference type="EMBL" id="KAJ9481372.1"/>
    </source>
</evidence>